<dbReference type="SUPFAM" id="SSF50494">
    <property type="entry name" value="Trypsin-like serine proteases"/>
    <property type="match status" value="1"/>
</dbReference>
<dbReference type="Proteomes" id="UP000678499">
    <property type="component" value="Unassembled WGS sequence"/>
</dbReference>
<reference evidence="1" key="1">
    <citation type="submission" date="2020-11" db="EMBL/GenBank/DDBJ databases">
        <authorList>
            <person name="Tran Van P."/>
        </authorList>
    </citation>
    <scope>NUCLEOTIDE SEQUENCE</scope>
</reference>
<gene>
    <name evidence="1" type="ORF">NMOB1V02_LOCUS6048</name>
</gene>
<protein>
    <submittedName>
        <fullName evidence="1">Uncharacterized protein</fullName>
    </submittedName>
</protein>
<evidence type="ECO:0000313" key="2">
    <source>
        <dbReference type="Proteomes" id="UP000678499"/>
    </source>
</evidence>
<dbReference type="EMBL" id="OA883238">
    <property type="protein sequence ID" value="CAD7278340.1"/>
    <property type="molecule type" value="Genomic_DNA"/>
</dbReference>
<proteinExistence type="predicted"/>
<dbReference type="Gene3D" id="2.40.10.10">
    <property type="entry name" value="Trypsin-like serine proteases"/>
    <property type="match status" value="1"/>
</dbReference>
<dbReference type="AlphaFoldDB" id="A0A7R9BN03"/>
<dbReference type="InterPro" id="IPR043504">
    <property type="entry name" value="Peptidase_S1_PA_chymotrypsin"/>
</dbReference>
<keyword evidence="2" id="KW-1185">Reference proteome</keyword>
<organism evidence="1">
    <name type="scientific">Notodromas monacha</name>
    <dbReference type="NCBI Taxonomy" id="399045"/>
    <lineage>
        <taxon>Eukaryota</taxon>
        <taxon>Metazoa</taxon>
        <taxon>Ecdysozoa</taxon>
        <taxon>Arthropoda</taxon>
        <taxon>Crustacea</taxon>
        <taxon>Oligostraca</taxon>
        <taxon>Ostracoda</taxon>
        <taxon>Podocopa</taxon>
        <taxon>Podocopida</taxon>
        <taxon>Cypridocopina</taxon>
        <taxon>Cypridoidea</taxon>
        <taxon>Cyprididae</taxon>
        <taxon>Notodromas</taxon>
    </lineage>
</organism>
<evidence type="ECO:0000313" key="1">
    <source>
        <dbReference type="EMBL" id="CAD7278340.1"/>
    </source>
</evidence>
<accession>A0A7R9BN03</accession>
<feature type="non-terminal residue" evidence="1">
    <location>
        <position position="1"/>
    </location>
</feature>
<dbReference type="InterPro" id="IPR009003">
    <property type="entry name" value="Peptidase_S1_PA"/>
</dbReference>
<dbReference type="EMBL" id="CAJPEX010001201">
    <property type="protein sequence ID" value="CAG0918492.1"/>
    <property type="molecule type" value="Genomic_DNA"/>
</dbReference>
<name>A0A7R9BN03_9CRUS</name>
<sequence length="243" mass="26558">RHILTSSASTDPEILASLDLTLRKIIPVLGDTTRCFSSSSSSSSSLGESSRQQFRLPLSAITRHPGYSRASSSLYTQNASDVLVSNLAIITLDRNVVRTFAVRPVPVETGRKSVASGRTVKIVYMKYFVGKNGPDLVLNEGRLFVRGCRSEKLFFLDPPEDASFASCFTWSSKTPCCNLNERGSPVVVGDNKDNVALVGLHQMSDCVDHQNAVTVFTSSFVPKMHADFVCRFAETCLLDGRVI</sequence>